<feature type="region of interest" description="Disordered" evidence="7">
    <location>
        <begin position="209"/>
        <end position="265"/>
    </location>
</feature>
<dbReference type="InterPro" id="IPR013083">
    <property type="entry name" value="Znf_RING/FYVE/PHD"/>
</dbReference>
<dbReference type="Gene3D" id="3.40.630.10">
    <property type="entry name" value="Zn peptidases"/>
    <property type="match status" value="1"/>
</dbReference>
<dbReference type="PROSITE" id="PS00133">
    <property type="entry name" value="CARBOXYPEPT_ZN_2"/>
    <property type="match status" value="1"/>
</dbReference>
<proteinExistence type="inferred from homology"/>
<evidence type="ECO:0000256" key="7">
    <source>
        <dbReference type="SAM" id="MobiDB-lite"/>
    </source>
</evidence>
<comment type="caution">
    <text evidence="6">Lacks conserved residue(s) required for the propagation of feature annotation.</text>
</comment>
<comment type="cofactor">
    <cofactor evidence="1">
        <name>Zn(2+)</name>
        <dbReference type="ChEBI" id="CHEBI:29105"/>
    </cofactor>
</comment>
<dbReference type="ExpressionAtlas" id="A0A1D6HCW9">
    <property type="expression patterns" value="baseline and differential"/>
</dbReference>
<dbReference type="InterPro" id="IPR050753">
    <property type="entry name" value="Peptidase_M14_domain"/>
</dbReference>
<protein>
    <submittedName>
        <fullName evidence="10">Carboxypeptidase SOL1</fullName>
    </submittedName>
</protein>
<organism evidence="10">
    <name type="scientific">Zea mays</name>
    <name type="common">Maize</name>
    <dbReference type="NCBI Taxonomy" id="4577"/>
    <lineage>
        <taxon>Eukaryota</taxon>
        <taxon>Viridiplantae</taxon>
        <taxon>Streptophyta</taxon>
        <taxon>Embryophyta</taxon>
        <taxon>Tracheophyta</taxon>
        <taxon>Spermatophyta</taxon>
        <taxon>Magnoliopsida</taxon>
        <taxon>Liliopsida</taxon>
        <taxon>Poales</taxon>
        <taxon>Poaceae</taxon>
        <taxon>PACMAD clade</taxon>
        <taxon>Panicoideae</taxon>
        <taxon>Andropogonodae</taxon>
        <taxon>Andropogoneae</taxon>
        <taxon>Tripsacinae</taxon>
        <taxon>Zea</taxon>
    </lineage>
</organism>
<dbReference type="InterPro" id="IPR001841">
    <property type="entry name" value="Znf_RING"/>
</dbReference>
<dbReference type="Pfam" id="PF00246">
    <property type="entry name" value="Peptidase_M14"/>
    <property type="match status" value="1"/>
</dbReference>
<evidence type="ECO:0000313" key="10">
    <source>
        <dbReference type="EMBL" id="AQK72549.1"/>
    </source>
</evidence>
<dbReference type="Pfam" id="PF13639">
    <property type="entry name" value="zf-RING_2"/>
    <property type="match status" value="1"/>
</dbReference>
<dbReference type="PANTHER" id="PTHR11532:SF57">
    <property type="entry name" value="CARBOXYPEPTIDASE D, B"/>
    <property type="match status" value="1"/>
</dbReference>
<dbReference type="eggNOG" id="ENOG502R47G">
    <property type="taxonomic scope" value="Eukaryota"/>
</dbReference>
<feature type="domain" description="Peptidase M14" evidence="9">
    <location>
        <begin position="279"/>
        <end position="508"/>
    </location>
</feature>
<keyword evidence="4" id="KW-0862">Zinc</keyword>
<evidence type="ECO:0000259" key="8">
    <source>
        <dbReference type="PROSITE" id="PS50089"/>
    </source>
</evidence>
<dbReference type="SMART" id="SM00631">
    <property type="entry name" value="Zn_pept"/>
    <property type="match status" value="1"/>
</dbReference>
<feature type="compositionally biased region" description="Acidic residues" evidence="7">
    <location>
        <begin position="209"/>
        <end position="246"/>
    </location>
</feature>
<reference evidence="10" key="1">
    <citation type="submission" date="2015-12" db="EMBL/GenBank/DDBJ databases">
        <title>Update maize B73 reference genome by single molecule sequencing technologies.</title>
        <authorList>
            <consortium name="Maize Genome Sequencing Project"/>
            <person name="Ware D."/>
        </authorList>
    </citation>
    <scope>NUCLEOTIDE SEQUENCE</scope>
    <source>
        <tissue evidence="10">Seedling</tissue>
    </source>
</reference>
<dbReference type="GO" id="GO:0004181">
    <property type="term" value="F:metallocarboxypeptidase activity"/>
    <property type="evidence" value="ECO:0007669"/>
    <property type="project" value="InterPro"/>
</dbReference>
<evidence type="ECO:0000256" key="3">
    <source>
        <dbReference type="ARBA" id="ARBA00022723"/>
    </source>
</evidence>
<keyword evidence="5" id="KW-0863">Zinc-finger</keyword>
<dbReference type="PRINTS" id="PR00765">
    <property type="entry name" value="CRBOXYPTASEA"/>
</dbReference>
<feature type="compositionally biased region" description="Basic and acidic residues" evidence="7">
    <location>
        <begin position="255"/>
        <end position="265"/>
    </location>
</feature>
<dbReference type="PROSITE" id="PS00132">
    <property type="entry name" value="CARBOXYPEPT_ZN_1"/>
    <property type="match status" value="1"/>
</dbReference>
<dbReference type="InterPro" id="IPR000834">
    <property type="entry name" value="Peptidase_M14"/>
</dbReference>
<sequence>MSMRPRYTYAHGPDGSYSLNIQLTALPCPGMALHLNTVIDCTPGNAWLDRIPPITIDFLNKLPQQSEAPTPASAVAAQLTRRFTCSTGDFVRQLQRVEPMVTAAGLPLECVPSVEEFIHLSVSSNSFYKAVAITVEAGASVDDEDEELPPGAVVGECAICYKEYLVDGPTSVKLACNHTFHRRCLDRWTAVYPTCPYCRAPVPVEQDYWDDEDDCDDSESGYDDVTSEEGGDSELEYDVPNEEDDGSSPAPDGDDGAHEPFSRKLLEDKPRITEEMVRGYMSNTELETAVHAFGSRCSNISRVYSFLICPHFTYILFLLSLRDNTNLLSALERWVIEISDKPRQRESEPAFKFIGNVHGDEPVGREVLMHLANCLCDNYLKDSLATLIIENMHLHILPIMNPDGFALRWRGNANNIDLNRDFPDQVSYFFTLHLFSLWKLLLPFLQPETRAIMNWVKQEHFTASASLHGGALVANYPWDGTRDTRSVGIYHFANLHQQQNMYMAKTNH</sequence>
<keyword evidence="10" id="KW-0121">Carboxypeptidase</keyword>
<evidence type="ECO:0000256" key="6">
    <source>
        <dbReference type="PROSITE-ProRule" id="PRU01379"/>
    </source>
</evidence>
<dbReference type="AlphaFoldDB" id="A0A1D6HCW9"/>
<feature type="domain" description="RING-type" evidence="8">
    <location>
        <begin position="157"/>
        <end position="199"/>
    </location>
</feature>
<dbReference type="InterPro" id="IPR057246">
    <property type="entry name" value="CARBOXYPEPT_ZN_1"/>
</dbReference>
<evidence type="ECO:0000256" key="2">
    <source>
        <dbReference type="ARBA" id="ARBA00005988"/>
    </source>
</evidence>
<evidence type="ECO:0000259" key="9">
    <source>
        <dbReference type="PROSITE" id="PS52035"/>
    </source>
</evidence>
<keyword evidence="10" id="KW-0645">Protease</keyword>
<dbReference type="SUPFAM" id="SSF53187">
    <property type="entry name" value="Zn-dependent exopeptidases"/>
    <property type="match status" value="1"/>
</dbReference>
<dbReference type="SUPFAM" id="SSF57850">
    <property type="entry name" value="RING/U-box"/>
    <property type="match status" value="1"/>
</dbReference>
<keyword evidence="3" id="KW-0479">Metal-binding</keyword>
<evidence type="ECO:0000256" key="5">
    <source>
        <dbReference type="PROSITE-ProRule" id="PRU00175"/>
    </source>
</evidence>
<dbReference type="SMART" id="SM01197">
    <property type="entry name" value="FANCL_C"/>
    <property type="match status" value="1"/>
</dbReference>
<dbReference type="FunFam" id="3.30.40.10:FF:001278">
    <property type="entry name" value="Putative RING zinc finger domain superfamily protein"/>
    <property type="match status" value="1"/>
</dbReference>
<dbReference type="EMBL" id="CM000781">
    <property type="protein sequence ID" value="AQK72549.1"/>
    <property type="molecule type" value="Genomic_DNA"/>
</dbReference>
<dbReference type="PROSITE" id="PS52035">
    <property type="entry name" value="PEPTIDASE_M14"/>
    <property type="match status" value="1"/>
</dbReference>
<name>A0A1D6HCW9_MAIZE</name>
<keyword evidence="10" id="KW-0378">Hydrolase</keyword>
<dbReference type="GO" id="GO:0008270">
    <property type="term" value="F:zinc ion binding"/>
    <property type="evidence" value="ECO:0007669"/>
    <property type="project" value="UniProtKB-KW"/>
</dbReference>
<dbReference type="PANTHER" id="PTHR11532">
    <property type="entry name" value="PROTEASE M14 CARBOXYPEPTIDASE"/>
    <property type="match status" value="1"/>
</dbReference>
<dbReference type="PROSITE" id="PS50089">
    <property type="entry name" value="ZF_RING_2"/>
    <property type="match status" value="1"/>
</dbReference>
<dbReference type="SMART" id="SM00184">
    <property type="entry name" value="RING"/>
    <property type="match status" value="1"/>
</dbReference>
<evidence type="ECO:0000256" key="4">
    <source>
        <dbReference type="ARBA" id="ARBA00022833"/>
    </source>
</evidence>
<comment type="similarity">
    <text evidence="2 6">Belongs to the peptidase M14 family.</text>
</comment>
<dbReference type="Gene3D" id="3.30.40.10">
    <property type="entry name" value="Zinc/RING finger domain, C3HC4 (zinc finger)"/>
    <property type="match status" value="1"/>
</dbReference>
<dbReference type="GO" id="GO:0006508">
    <property type="term" value="P:proteolysis"/>
    <property type="evidence" value="ECO:0007669"/>
    <property type="project" value="InterPro"/>
</dbReference>
<dbReference type="InterPro" id="IPR057247">
    <property type="entry name" value="CARBOXYPEPT_ZN_2"/>
</dbReference>
<evidence type="ECO:0000256" key="1">
    <source>
        <dbReference type="ARBA" id="ARBA00001947"/>
    </source>
</evidence>
<gene>
    <name evidence="10" type="ORF">ZEAMMB73_Zm00001d017189</name>
</gene>
<accession>A0A1D6HCW9</accession>